<dbReference type="SUPFAM" id="SSF46785">
    <property type="entry name" value="Winged helix' DNA-binding domain"/>
    <property type="match status" value="1"/>
</dbReference>
<dbReference type="FunFam" id="1.10.10.10:FF:000001">
    <property type="entry name" value="LysR family transcriptional regulator"/>
    <property type="match status" value="1"/>
</dbReference>
<evidence type="ECO:0000256" key="4">
    <source>
        <dbReference type="ARBA" id="ARBA00023163"/>
    </source>
</evidence>
<protein>
    <submittedName>
        <fullName evidence="7">LysR family transcriptional regulator</fullName>
    </submittedName>
</protein>
<dbReference type="InterPro" id="IPR000847">
    <property type="entry name" value="LysR_HTH_N"/>
</dbReference>
<evidence type="ECO:0000256" key="5">
    <source>
        <dbReference type="SAM" id="MobiDB-lite"/>
    </source>
</evidence>
<comment type="similarity">
    <text evidence="1">Belongs to the LysR transcriptional regulatory family.</text>
</comment>
<evidence type="ECO:0000256" key="2">
    <source>
        <dbReference type="ARBA" id="ARBA00023015"/>
    </source>
</evidence>
<dbReference type="Proteomes" id="UP000035352">
    <property type="component" value="Chromosome"/>
</dbReference>
<dbReference type="GO" id="GO:0043565">
    <property type="term" value="F:sequence-specific DNA binding"/>
    <property type="evidence" value="ECO:0007669"/>
    <property type="project" value="TreeGrafter"/>
</dbReference>
<dbReference type="Pfam" id="PF00126">
    <property type="entry name" value="HTH_1"/>
    <property type="match status" value="1"/>
</dbReference>
<organism evidence="7 8">
    <name type="scientific">Caldimonas brevitalea</name>
    <dbReference type="NCBI Taxonomy" id="413882"/>
    <lineage>
        <taxon>Bacteria</taxon>
        <taxon>Pseudomonadati</taxon>
        <taxon>Pseudomonadota</taxon>
        <taxon>Betaproteobacteria</taxon>
        <taxon>Burkholderiales</taxon>
        <taxon>Sphaerotilaceae</taxon>
        <taxon>Caldimonas</taxon>
    </lineage>
</organism>
<feature type="domain" description="HTH lysR-type" evidence="6">
    <location>
        <begin position="3"/>
        <end position="60"/>
    </location>
</feature>
<name>A0A0G3BRT7_9BURK</name>
<dbReference type="Pfam" id="PF03466">
    <property type="entry name" value="LysR_substrate"/>
    <property type="match status" value="1"/>
</dbReference>
<keyword evidence="8" id="KW-1185">Reference proteome</keyword>
<proteinExistence type="inferred from homology"/>
<reference evidence="7 8" key="1">
    <citation type="submission" date="2015-05" db="EMBL/GenBank/DDBJ databases">
        <authorList>
            <person name="Tang B."/>
            <person name="Yu Y."/>
        </authorList>
    </citation>
    <scope>NUCLEOTIDE SEQUENCE [LARGE SCALE GENOMIC DNA]</scope>
    <source>
        <strain evidence="7 8">DSM 7029</strain>
    </source>
</reference>
<dbReference type="GO" id="GO:0006351">
    <property type="term" value="P:DNA-templated transcription"/>
    <property type="evidence" value="ECO:0007669"/>
    <property type="project" value="TreeGrafter"/>
</dbReference>
<evidence type="ECO:0000313" key="8">
    <source>
        <dbReference type="Proteomes" id="UP000035352"/>
    </source>
</evidence>
<feature type="region of interest" description="Disordered" evidence="5">
    <location>
        <begin position="301"/>
        <end position="320"/>
    </location>
</feature>
<dbReference type="SUPFAM" id="SSF53850">
    <property type="entry name" value="Periplasmic binding protein-like II"/>
    <property type="match status" value="1"/>
</dbReference>
<accession>A0A0G3BRT7</accession>
<dbReference type="Gene3D" id="1.10.10.10">
    <property type="entry name" value="Winged helix-like DNA-binding domain superfamily/Winged helix DNA-binding domain"/>
    <property type="match status" value="1"/>
</dbReference>
<dbReference type="PANTHER" id="PTHR30537">
    <property type="entry name" value="HTH-TYPE TRANSCRIPTIONAL REGULATOR"/>
    <property type="match status" value="1"/>
</dbReference>
<dbReference type="Gene3D" id="3.40.190.290">
    <property type="match status" value="1"/>
</dbReference>
<evidence type="ECO:0000259" key="6">
    <source>
        <dbReference type="PROSITE" id="PS50931"/>
    </source>
</evidence>
<dbReference type="PROSITE" id="PS50931">
    <property type="entry name" value="HTH_LYSR"/>
    <property type="match status" value="1"/>
</dbReference>
<dbReference type="AlphaFoldDB" id="A0A0G3BRT7"/>
<dbReference type="OrthoDB" id="8678019at2"/>
<keyword evidence="4" id="KW-0804">Transcription</keyword>
<evidence type="ECO:0000313" key="7">
    <source>
        <dbReference type="EMBL" id="AKJ32127.1"/>
    </source>
</evidence>
<dbReference type="PANTHER" id="PTHR30537:SF30">
    <property type="entry name" value="TRANSCRIPTIONAL REGULATOR-RELATED"/>
    <property type="match status" value="1"/>
</dbReference>
<sequence>MIDQLKRMAVFAEVVEHGSMSAAARTLGTTTSAVSQQLRELERSMGVTLLHRSSRKLQLTEAGQRFFSGCATMLAAARSAEQQLAQLRDAPVGELRVASPVGFARHLGPALAPLLSANPGLSLHLQVDDALIDLVDARIDLAVRFGRLPDSSWVAQRLAELELAVCASPAYLARRGVPTLPADLAHHEWLRVDARPGLAALELTGPQGVVERLRPATRVTSNNQLSLQQLCEAGIGLAVLALQDIEASLVSGALVPLLPEWRLAPLPMYVVTPRRDTQPAKVRHAIAAVQAYLQGLRSGPSARAAWRPPAAPMASGSIAA</sequence>
<dbReference type="EMBL" id="CP011371">
    <property type="protein sequence ID" value="AKJ32127.1"/>
    <property type="molecule type" value="Genomic_DNA"/>
</dbReference>
<dbReference type="KEGG" id="pbh:AAW51_5436"/>
<dbReference type="InterPro" id="IPR005119">
    <property type="entry name" value="LysR_subst-bd"/>
</dbReference>
<evidence type="ECO:0000256" key="1">
    <source>
        <dbReference type="ARBA" id="ARBA00009437"/>
    </source>
</evidence>
<gene>
    <name evidence="7" type="ORF">AAW51_5436</name>
</gene>
<dbReference type="STRING" id="413882.AAW51_5436"/>
<evidence type="ECO:0000256" key="3">
    <source>
        <dbReference type="ARBA" id="ARBA00023125"/>
    </source>
</evidence>
<dbReference type="InterPro" id="IPR036388">
    <property type="entry name" value="WH-like_DNA-bd_sf"/>
</dbReference>
<keyword evidence="3" id="KW-0238">DNA-binding</keyword>
<keyword evidence="2" id="KW-0805">Transcription regulation</keyword>
<dbReference type="CDD" id="cd08422">
    <property type="entry name" value="PBP2_CrgA_like"/>
    <property type="match status" value="1"/>
</dbReference>
<dbReference type="PATRIC" id="fig|413882.6.peg.5685"/>
<dbReference type="InterPro" id="IPR036390">
    <property type="entry name" value="WH_DNA-bd_sf"/>
</dbReference>
<dbReference type="GO" id="GO:0003700">
    <property type="term" value="F:DNA-binding transcription factor activity"/>
    <property type="evidence" value="ECO:0007669"/>
    <property type="project" value="InterPro"/>
</dbReference>
<dbReference type="InterPro" id="IPR058163">
    <property type="entry name" value="LysR-type_TF_proteobact-type"/>
</dbReference>